<dbReference type="OrthoDB" id="313482at2157"/>
<sequence length="147" mass="15726">MPPTDALGDRLRVFGRTWLDAITYAIAVAVLTGVGALVLGVATGGGIVRAKYLLFVAGWVLLAYATVRLWPTSPDDVGTPPTRGVTESIPATNDSTRFQAFVRTLPPLRWVRPPPSEKRVTPPGKLLLGSLLVLLLSFLMETVFGVG</sequence>
<dbReference type="EMBL" id="FOFD01000007">
    <property type="protein sequence ID" value="SER67423.1"/>
    <property type="molecule type" value="Genomic_DNA"/>
</dbReference>
<feature type="transmembrane region" description="Helical" evidence="1">
    <location>
        <begin position="126"/>
        <end position="146"/>
    </location>
</feature>
<feature type="transmembrane region" description="Helical" evidence="1">
    <location>
        <begin position="52"/>
        <end position="70"/>
    </location>
</feature>
<accession>A0A1H9R653</accession>
<dbReference type="InterPro" id="IPR055977">
    <property type="entry name" value="DUF7555"/>
</dbReference>
<keyword evidence="3" id="KW-1185">Reference proteome</keyword>
<name>A0A1H9R653_9EURY</name>
<organism evidence="2 3">
    <name type="scientific">Natrinema salaciae</name>
    <dbReference type="NCBI Taxonomy" id="1186196"/>
    <lineage>
        <taxon>Archaea</taxon>
        <taxon>Methanobacteriati</taxon>
        <taxon>Methanobacteriota</taxon>
        <taxon>Stenosarchaea group</taxon>
        <taxon>Halobacteria</taxon>
        <taxon>Halobacteriales</taxon>
        <taxon>Natrialbaceae</taxon>
        <taxon>Natrinema</taxon>
    </lineage>
</organism>
<keyword evidence="1" id="KW-0812">Transmembrane</keyword>
<keyword evidence="1" id="KW-0472">Membrane</keyword>
<evidence type="ECO:0000313" key="2">
    <source>
        <dbReference type="EMBL" id="SER67423.1"/>
    </source>
</evidence>
<feature type="transmembrane region" description="Helical" evidence="1">
    <location>
        <begin position="21"/>
        <end position="40"/>
    </location>
</feature>
<dbReference type="STRING" id="1186196.SAMN04489841_4269"/>
<reference evidence="3" key="1">
    <citation type="submission" date="2016-10" db="EMBL/GenBank/DDBJ databases">
        <authorList>
            <person name="Varghese N."/>
            <person name="Submissions S."/>
        </authorList>
    </citation>
    <scope>NUCLEOTIDE SEQUENCE [LARGE SCALE GENOMIC DNA]</scope>
    <source>
        <strain evidence="3">DSM 25055</strain>
    </source>
</reference>
<proteinExistence type="predicted"/>
<evidence type="ECO:0000313" key="3">
    <source>
        <dbReference type="Proteomes" id="UP000199114"/>
    </source>
</evidence>
<dbReference type="Proteomes" id="UP000199114">
    <property type="component" value="Unassembled WGS sequence"/>
</dbReference>
<evidence type="ECO:0000256" key="1">
    <source>
        <dbReference type="SAM" id="Phobius"/>
    </source>
</evidence>
<gene>
    <name evidence="2" type="ORF">SAMN04489841_4269</name>
</gene>
<keyword evidence="1" id="KW-1133">Transmembrane helix</keyword>
<protein>
    <submittedName>
        <fullName evidence="2">Uncharacterized protein</fullName>
    </submittedName>
</protein>
<dbReference type="AlphaFoldDB" id="A0A1H9R653"/>
<dbReference type="RefSeq" id="WP_175480235.1">
    <property type="nucleotide sequence ID" value="NZ_FOFD01000007.1"/>
</dbReference>
<dbReference type="Pfam" id="PF24432">
    <property type="entry name" value="DUF7555"/>
    <property type="match status" value="1"/>
</dbReference>